<gene>
    <name evidence="5" type="ORF">G4V63_25095</name>
</gene>
<dbReference type="InterPro" id="IPR011711">
    <property type="entry name" value="GntR_C"/>
</dbReference>
<dbReference type="InterPro" id="IPR036388">
    <property type="entry name" value="WH-like_DNA-bd_sf"/>
</dbReference>
<keyword evidence="3" id="KW-0804">Transcription</keyword>
<accession>A0A7C9RIU5</accession>
<dbReference type="SMART" id="SM00345">
    <property type="entry name" value="HTH_GNTR"/>
    <property type="match status" value="1"/>
</dbReference>
<evidence type="ECO:0000313" key="5">
    <source>
        <dbReference type="EMBL" id="NGX98359.1"/>
    </source>
</evidence>
<dbReference type="GO" id="GO:0003677">
    <property type="term" value="F:DNA binding"/>
    <property type="evidence" value="ECO:0007669"/>
    <property type="project" value="UniProtKB-KW"/>
</dbReference>
<dbReference type="GO" id="GO:0003700">
    <property type="term" value="F:DNA-binding transcription factor activity"/>
    <property type="evidence" value="ECO:0007669"/>
    <property type="project" value="InterPro"/>
</dbReference>
<evidence type="ECO:0000259" key="4">
    <source>
        <dbReference type="PROSITE" id="PS50949"/>
    </source>
</evidence>
<dbReference type="Pfam" id="PF07729">
    <property type="entry name" value="FCD"/>
    <property type="match status" value="1"/>
</dbReference>
<dbReference type="SUPFAM" id="SSF48008">
    <property type="entry name" value="GntR ligand-binding domain-like"/>
    <property type="match status" value="1"/>
</dbReference>
<reference evidence="5" key="1">
    <citation type="submission" date="2020-02" db="EMBL/GenBank/DDBJ databases">
        <title>Draft genome sequence of Candidatus Afipia apatlaquensis IBT-C3, a potential strain for decolorization of textile dyes.</title>
        <authorList>
            <person name="Sanchez-Reyes A."/>
            <person name="Breton-Deval L."/>
            <person name="Mangelson H."/>
            <person name="Sanchez-Flores A."/>
        </authorList>
    </citation>
    <scope>NUCLEOTIDE SEQUENCE [LARGE SCALE GENOMIC DNA]</scope>
    <source>
        <strain evidence="5">IBT-C3</strain>
    </source>
</reference>
<dbReference type="EMBL" id="JAAMRR010001274">
    <property type="protein sequence ID" value="NGX98359.1"/>
    <property type="molecule type" value="Genomic_DNA"/>
</dbReference>
<evidence type="ECO:0000256" key="2">
    <source>
        <dbReference type="ARBA" id="ARBA00023125"/>
    </source>
</evidence>
<dbReference type="PROSITE" id="PS50949">
    <property type="entry name" value="HTH_GNTR"/>
    <property type="match status" value="1"/>
</dbReference>
<keyword evidence="1" id="KW-0805">Transcription regulation</keyword>
<dbReference type="PANTHER" id="PTHR43537:SF39">
    <property type="entry name" value="HTH-TYPE TRANSCRIPTIONAL REGULATOR MCBR"/>
    <property type="match status" value="1"/>
</dbReference>
<proteinExistence type="predicted"/>
<protein>
    <submittedName>
        <fullName evidence="5">GntR family transcriptional regulator</fullName>
    </submittedName>
</protein>
<dbReference type="PANTHER" id="PTHR43537">
    <property type="entry name" value="TRANSCRIPTIONAL REGULATOR, GNTR FAMILY"/>
    <property type="match status" value="1"/>
</dbReference>
<name>A0A7C9RIU5_9BRAD</name>
<organism evidence="5 6">
    <name type="scientific">Candidatus Afipia apatlaquensis</name>
    <dbReference type="NCBI Taxonomy" id="2712852"/>
    <lineage>
        <taxon>Bacteria</taxon>
        <taxon>Pseudomonadati</taxon>
        <taxon>Pseudomonadota</taxon>
        <taxon>Alphaproteobacteria</taxon>
        <taxon>Hyphomicrobiales</taxon>
        <taxon>Nitrobacteraceae</taxon>
        <taxon>Afipia</taxon>
    </lineage>
</organism>
<dbReference type="InterPro" id="IPR000524">
    <property type="entry name" value="Tscrpt_reg_HTH_GntR"/>
</dbReference>
<dbReference type="Proteomes" id="UP000480266">
    <property type="component" value="Unassembled WGS sequence"/>
</dbReference>
<keyword evidence="2" id="KW-0238">DNA-binding</keyword>
<feature type="domain" description="HTH gntR-type" evidence="4">
    <location>
        <begin position="106"/>
        <end position="173"/>
    </location>
</feature>
<dbReference type="InterPro" id="IPR008920">
    <property type="entry name" value="TF_FadR/GntR_C"/>
</dbReference>
<dbReference type="SUPFAM" id="SSF46785">
    <property type="entry name" value="Winged helix' DNA-binding domain"/>
    <property type="match status" value="1"/>
</dbReference>
<keyword evidence="6" id="KW-1185">Reference proteome</keyword>
<dbReference type="InterPro" id="IPR036390">
    <property type="entry name" value="WH_DNA-bd_sf"/>
</dbReference>
<dbReference type="Pfam" id="PF00392">
    <property type="entry name" value="GntR"/>
    <property type="match status" value="1"/>
</dbReference>
<comment type="caution">
    <text evidence="5">The sequence shown here is derived from an EMBL/GenBank/DDBJ whole genome shotgun (WGS) entry which is preliminary data.</text>
</comment>
<dbReference type="AlphaFoldDB" id="A0A7C9RIU5"/>
<evidence type="ECO:0000313" key="6">
    <source>
        <dbReference type="Proteomes" id="UP000480266"/>
    </source>
</evidence>
<sequence>MGGFCACAGPEAKTPTPNIDAAKAAARDAELNFRNDISSSQTFFVFYSQSAVDSYAALACQTGFGHDLCDHIYHFRQYRASMSSVKPLQNDSPASSGNRIHPVDTETLGTRVYNELRDFLMTGGVQPGEKVTLRQLTSAFGTSLMPVREAVQRLGAEGALELLPNRAIRVPLMTKSRVAEILRIRLALEGMAVEEAARLIQPKTLDHLEALNNTFSEDMRTPENSGRQYRTNKEFHFTIYRAAEMPVLMGMIEKLWVQVGPFLHFSLGVRHREEGSKYAPDCHNRLIQALRQRDGKAGCKALAGDLRGAVELMLRFGNLPD</sequence>
<evidence type="ECO:0000256" key="1">
    <source>
        <dbReference type="ARBA" id="ARBA00023015"/>
    </source>
</evidence>
<dbReference type="SMART" id="SM00895">
    <property type="entry name" value="FCD"/>
    <property type="match status" value="1"/>
</dbReference>
<dbReference type="Gene3D" id="1.20.120.530">
    <property type="entry name" value="GntR ligand-binding domain-like"/>
    <property type="match status" value="1"/>
</dbReference>
<dbReference type="Gene3D" id="1.10.10.10">
    <property type="entry name" value="Winged helix-like DNA-binding domain superfamily/Winged helix DNA-binding domain"/>
    <property type="match status" value="1"/>
</dbReference>
<evidence type="ECO:0000256" key="3">
    <source>
        <dbReference type="ARBA" id="ARBA00023163"/>
    </source>
</evidence>